<dbReference type="EMBL" id="PCRP01000050">
    <property type="protein sequence ID" value="PIP23472.1"/>
    <property type="molecule type" value="Genomic_DNA"/>
</dbReference>
<comment type="caution">
    <text evidence="1">The sequence shown here is derived from an EMBL/GenBank/DDBJ whole genome shotgun (WGS) entry which is preliminary data.</text>
</comment>
<gene>
    <name evidence="1" type="ORF">COX36_03135</name>
</gene>
<name>A0A2G9YW89_9BACT</name>
<sequence length="358" mass="40162">MRFRTIVTHVAPHLDEIVAVWLLQKFGESKFPGMKSVELDFWSTGGETPDNRSAVDYEKEGILLVGVGGGRFDEHPVNGVKKEGECAATLVAKELGIAEDPSFGQILDFVKNSDLKGGGNPFDLANLVKTLHSQFPDDPEKVIEWAMLGIEAKYQEQVSFLTSVKEEFDRLAEVEEIQGPNGRSLRMVTIESDNTQMSQLARSVHGGYSAVIIQKQSSGNVQIFTNKYYGLTLYDIVQMIRLAEQQAKGRAVTSDWKTLSSEGKVEGAEEWYFHQTGQMLLNGSLTARNVPPTRLSLDQIKEIVRIGINPELFEPSYSEHCKTGNCLATRSNPCPWYQYGLKRCRTIRFHKYNAMEPF</sequence>
<reference evidence="1 2" key="1">
    <citation type="submission" date="2017-09" db="EMBL/GenBank/DDBJ databases">
        <title>Depth-based differentiation of microbial function through sediment-hosted aquifers and enrichment of novel symbionts in the deep terrestrial subsurface.</title>
        <authorList>
            <person name="Probst A.J."/>
            <person name="Ladd B."/>
            <person name="Jarett J.K."/>
            <person name="Geller-Mcgrath D.E."/>
            <person name="Sieber C.M."/>
            <person name="Emerson J.B."/>
            <person name="Anantharaman K."/>
            <person name="Thomas B.C."/>
            <person name="Malmstrom R."/>
            <person name="Stieglmeier M."/>
            <person name="Klingl A."/>
            <person name="Woyke T."/>
            <person name="Ryan C.M."/>
            <person name="Banfield J.F."/>
        </authorList>
    </citation>
    <scope>NUCLEOTIDE SEQUENCE [LARGE SCALE GENOMIC DNA]</scope>
    <source>
        <strain evidence="1">CG23_combo_of_CG06-09_8_20_14_all_38_19</strain>
    </source>
</reference>
<evidence type="ECO:0000313" key="2">
    <source>
        <dbReference type="Proteomes" id="UP000230273"/>
    </source>
</evidence>
<accession>A0A2G9YW89</accession>
<dbReference type="AlphaFoldDB" id="A0A2G9YW89"/>
<dbReference type="Proteomes" id="UP000230273">
    <property type="component" value="Unassembled WGS sequence"/>
</dbReference>
<protein>
    <submittedName>
        <fullName evidence="1">Uncharacterized protein</fullName>
    </submittedName>
</protein>
<proteinExistence type="predicted"/>
<organism evidence="1 2">
    <name type="scientific">Candidatus Nealsonbacteria bacterium CG23_combo_of_CG06-09_8_20_14_all_38_19</name>
    <dbReference type="NCBI Taxonomy" id="1974721"/>
    <lineage>
        <taxon>Bacteria</taxon>
        <taxon>Candidatus Nealsoniibacteriota</taxon>
    </lineage>
</organism>
<evidence type="ECO:0000313" key="1">
    <source>
        <dbReference type="EMBL" id="PIP23472.1"/>
    </source>
</evidence>